<evidence type="ECO:0000313" key="5">
    <source>
        <dbReference type="Proteomes" id="UP001595556"/>
    </source>
</evidence>
<proteinExistence type="predicted"/>
<dbReference type="EMBL" id="JBHRTI010000003">
    <property type="protein sequence ID" value="MFC3146319.1"/>
    <property type="molecule type" value="Genomic_DNA"/>
</dbReference>
<keyword evidence="1" id="KW-0805">Transcription regulation</keyword>
<reference evidence="5" key="1">
    <citation type="journal article" date="2019" name="Int. J. Syst. Evol. Microbiol.">
        <title>The Global Catalogue of Microorganisms (GCM) 10K type strain sequencing project: providing services to taxonomists for standard genome sequencing and annotation.</title>
        <authorList>
            <consortium name="The Broad Institute Genomics Platform"/>
            <consortium name="The Broad Institute Genome Sequencing Center for Infectious Disease"/>
            <person name="Wu L."/>
            <person name="Ma J."/>
        </authorList>
    </citation>
    <scope>NUCLEOTIDE SEQUENCE [LARGE SCALE GENOMIC DNA]</scope>
    <source>
        <strain evidence="5">KCTC 52168</strain>
    </source>
</reference>
<comment type="caution">
    <text evidence="4">The sequence shown here is derived from an EMBL/GenBank/DDBJ whole genome shotgun (WGS) entry which is preliminary data.</text>
</comment>
<dbReference type="Proteomes" id="UP001595556">
    <property type="component" value="Unassembled WGS sequence"/>
</dbReference>
<sequence length="243" mass="27469">MRRADRLFQIVQYLRGRRLTTARQLAEWLEVSERTIYRDVADLIASGTPIEGEAGVGYRLAADYDLPPLMFSYDEIEALVAGIRMTQAWGSPALKKAAEMAQAKIASALPKDKRIVLERTPLFAPDYFIDKLVGERLDVIREAIRTHEILTLDYADMRGIPSHRDIRPLACAFWGGTWSVAAWCELRVGFRAFRLDRIRALTRSGRRFADEPGKTWADYQRLMEAEINSGEAHRSDAAPGKAA</sequence>
<dbReference type="Pfam" id="PF08279">
    <property type="entry name" value="HTH_11"/>
    <property type="match status" value="1"/>
</dbReference>
<feature type="domain" description="HTH deoR-type" evidence="3">
    <location>
        <begin position="3"/>
        <end position="58"/>
    </location>
</feature>
<name>A0ABV7H1L9_9BURK</name>
<dbReference type="SUPFAM" id="SSF46785">
    <property type="entry name" value="Winged helix' DNA-binding domain"/>
    <property type="match status" value="1"/>
</dbReference>
<dbReference type="InterPro" id="IPR036390">
    <property type="entry name" value="WH_DNA-bd_sf"/>
</dbReference>
<gene>
    <name evidence="4" type="ORF">ACFOEN_01535</name>
</gene>
<dbReference type="Pfam" id="PF13280">
    <property type="entry name" value="WYL"/>
    <property type="match status" value="1"/>
</dbReference>
<evidence type="ECO:0000256" key="1">
    <source>
        <dbReference type="ARBA" id="ARBA00023015"/>
    </source>
</evidence>
<dbReference type="PANTHER" id="PTHR34580:SF3">
    <property type="entry name" value="PROTEIN PAFB"/>
    <property type="match status" value="1"/>
</dbReference>
<organism evidence="4 5">
    <name type="scientific">Piscinibacterium candidicorallinum</name>
    <dbReference type="NCBI Taxonomy" id="1793872"/>
    <lineage>
        <taxon>Bacteria</taxon>
        <taxon>Pseudomonadati</taxon>
        <taxon>Pseudomonadota</taxon>
        <taxon>Betaproteobacteria</taxon>
        <taxon>Burkholderiales</taxon>
        <taxon>Piscinibacterium</taxon>
    </lineage>
</organism>
<dbReference type="InterPro" id="IPR001034">
    <property type="entry name" value="DeoR_HTH"/>
</dbReference>
<dbReference type="PANTHER" id="PTHR34580">
    <property type="match status" value="1"/>
</dbReference>
<evidence type="ECO:0000256" key="2">
    <source>
        <dbReference type="ARBA" id="ARBA00023163"/>
    </source>
</evidence>
<dbReference type="InterPro" id="IPR051534">
    <property type="entry name" value="CBASS_pafABC_assoc_protein"/>
</dbReference>
<evidence type="ECO:0000259" key="3">
    <source>
        <dbReference type="PROSITE" id="PS51000"/>
    </source>
</evidence>
<dbReference type="RefSeq" id="WP_377300597.1">
    <property type="nucleotide sequence ID" value="NZ_CP180191.1"/>
</dbReference>
<dbReference type="InterPro" id="IPR026881">
    <property type="entry name" value="WYL_dom"/>
</dbReference>
<keyword evidence="5" id="KW-1185">Reference proteome</keyword>
<dbReference type="InterPro" id="IPR036388">
    <property type="entry name" value="WH-like_DNA-bd_sf"/>
</dbReference>
<keyword evidence="2" id="KW-0804">Transcription</keyword>
<accession>A0ABV7H1L9</accession>
<evidence type="ECO:0000313" key="4">
    <source>
        <dbReference type="EMBL" id="MFC3146319.1"/>
    </source>
</evidence>
<dbReference type="InterPro" id="IPR013196">
    <property type="entry name" value="HTH_11"/>
</dbReference>
<dbReference type="PROSITE" id="PS51000">
    <property type="entry name" value="HTH_DEOR_2"/>
    <property type="match status" value="1"/>
</dbReference>
<dbReference type="Gene3D" id="1.10.10.10">
    <property type="entry name" value="Winged helix-like DNA-binding domain superfamily/Winged helix DNA-binding domain"/>
    <property type="match status" value="1"/>
</dbReference>
<dbReference type="PROSITE" id="PS52050">
    <property type="entry name" value="WYL"/>
    <property type="match status" value="1"/>
</dbReference>
<protein>
    <submittedName>
        <fullName evidence="4">Helix-turn-helix transcriptional regulator</fullName>
    </submittedName>
</protein>